<dbReference type="PANTHER" id="PTHR33044">
    <property type="entry name" value="BIFUNCTIONAL INHIBITOR/LIPID-TRANSFER PROTEIN/SEED STORAGE 2S ALBUMIN SUPERFAMILY PROTEIN-RELATED"/>
    <property type="match status" value="1"/>
</dbReference>
<evidence type="ECO:0000256" key="4">
    <source>
        <dbReference type="ARBA" id="ARBA00022622"/>
    </source>
</evidence>
<dbReference type="eggNOG" id="ENOG502S5G2">
    <property type="taxonomic scope" value="Eukaryota"/>
</dbReference>
<evidence type="ECO:0000256" key="7">
    <source>
        <dbReference type="ARBA" id="ARBA00023180"/>
    </source>
</evidence>
<evidence type="ECO:0000313" key="13">
    <source>
        <dbReference type="RefSeq" id="XP_008465997.2"/>
    </source>
</evidence>
<comment type="subcellular location">
    <subcellularLocation>
        <location evidence="1">Cell membrane</location>
        <topology evidence="1">Lipid-anchor</topology>
        <topology evidence="1">GPI-anchor</topology>
    </subcellularLocation>
</comment>
<feature type="region of interest" description="Disordered" evidence="9">
    <location>
        <begin position="115"/>
        <end position="146"/>
    </location>
</feature>
<reference evidence="13" key="1">
    <citation type="submission" date="2025-08" db="UniProtKB">
        <authorList>
            <consortium name="RefSeq"/>
        </authorList>
    </citation>
    <scope>IDENTIFICATION</scope>
    <source>
        <tissue evidence="13">Stem</tissue>
    </source>
</reference>
<evidence type="ECO:0000259" key="11">
    <source>
        <dbReference type="Pfam" id="PF14368"/>
    </source>
</evidence>
<dbReference type="Gene3D" id="1.10.110.10">
    <property type="entry name" value="Plant lipid-transfer and hydrophobic proteins"/>
    <property type="match status" value="1"/>
</dbReference>
<evidence type="ECO:0000313" key="12">
    <source>
        <dbReference type="Proteomes" id="UP001652600"/>
    </source>
</evidence>
<evidence type="ECO:0000256" key="6">
    <source>
        <dbReference type="ARBA" id="ARBA00023157"/>
    </source>
</evidence>
<evidence type="ECO:0000256" key="3">
    <source>
        <dbReference type="ARBA" id="ARBA00022475"/>
    </source>
</evidence>
<evidence type="ECO:0000256" key="8">
    <source>
        <dbReference type="ARBA" id="ARBA00023288"/>
    </source>
</evidence>
<organism evidence="12 13">
    <name type="scientific">Cucumis melo</name>
    <name type="common">Muskmelon</name>
    <dbReference type="NCBI Taxonomy" id="3656"/>
    <lineage>
        <taxon>Eukaryota</taxon>
        <taxon>Viridiplantae</taxon>
        <taxon>Streptophyta</taxon>
        <taxon>Embryophyta</taxon>
        <taxon>Tracheophyta</taxon>
        <taxon>Spermatophyta</taxon>
        <taxon>Magnoliopsida</taxon>
        <taxon>eudicotyledons</taxon>
        <taxon>Gunneridae</taxon>
        <taxon>Pentapetalae</taxon>
        <taxon>rosids</taxon>
        <taxon>fabids</taxon>
        <taxon>Cucurbitales</taxon>
        <taxon>Cucurbitaceae</taxon>
        <taxon>Benincaseae</taxon>
        <taxon>Cucumis</taxon>
    </lineage>
</organism>
<feature type="signal peptide" evidence="10">
    <location>
        <begin position="1"/>
        <end position="23"/>
    </location>
</feature>
<dbReference type="InterPro" id="IPR043325">
    <property type="entry name" value="LTSS"/>
</dbReference>
<dbReference type="RefSeq" id="XP_008465997.2">
    <property type="nucleotide sequence ID" value="XM_008467775.3"/>
</dbReference>
<dbReference type="GO" id="GO:0098552">
    <property type="term" value="C:side of membrane"/>
    <property type="evidence" value="ECO:0007669"/>
    <property type="project" value="UniProtKB-KW"/>
</dbReference>
<dbReference type="InParanoid" id="A0A1S3CQ75"/>
<dbReference type="Gramene" id="MELO3C002141.2.1">
    <property type="protein sequence ID" value="MELO3C002141.2.1"/>
    <property type="gene ID" value="MELO3C002141.2"/>
</dbReference>
<keyword evidence="8" id="KW-0449">Lipoprotein</keyword>
<evidence type="ECO:0000256" key="10">
    <source>
        <dbReference type="SAM" id="SignalP"/>
    </source>
</evidence>
<keyword evidence="4" id="KW-0336">GPI-anchor</keyword>
<dbReference type="SUPFAM" id="SSF47699">
    <property type="entry name" value="Bifunctional inhibitor/lipid-transfer protein/seed storage 2S albumin"/>
    <property type="match status" value="1"/>
</dbReference>
<keyword evidence="3" id="KW-1003">Cell membrane</keyword>
<feature type="domain" description="Bifunctional inhibitor/plant lipid transfer protein/seed storage helical" evidence="11">
    <location>
        <begin position="39"/>
        <end position="114"/>
    </location>
</feature>
<dbReference type="InterPro" id="IPR036312">
    <property type="entry name" value="Bifun_inhib/LTP/seed_sf"/>
</dbReference>
<feature type="compositionally biased region" description="Pro residues" evidence="9">
    <location>
        <begin position="115"/>
        <end position="130"/>
    </location>
</feature>
<accession>A0A1S3CQ75</accession>
<keyword evidence="5 10" id="KW-0732">Signal</keyword>
<evidence type="ECO:0000256" key="5">
    <source>
        <dbReference type="ARBA" id="ARBA00022729"/>
    </source>
</evidence>
<keyword evidence="6" id="KW-1015">Disulfide bond</keyword>
<dbReference type="InterPro" id="IPR016140">
    <property type="entry name" value="Bifunc_inhib/LTP/seed_store"/>
</dbReference>
<dbReference type="Pfam" id="PF14368">
    <property type="entry name" value="LTP_2"/>
    <property type="match status" value="1"/>
</dbReference>
<evidence type="ECO:0000256" key="1">
    <source>
        <dbReference type="ARBA" id="ARBA00004609"/>
    </source>
</evidence>
<keyword evidence="12" id="KW-1185">Reference proteome</keyword>
<evidence type="ECO:0000256" key="2">
    <source>
        <dbReference type="ARBA" id="ARBA00009748"/>
    </source>
</evidence>
<dbReference type="GO" id="GO:0005886">
    <property type="term" value="C:plasma membrane"/>
    <property type="evidence" value="ECO:0007669"/>
    <property type="project" value="UniProtKB-SubCell"/>
</dbReference>
<dbReference type="Proteomes" id="UP001652600">
    <property type="component" value="Chromosome 12"/>
</dbReference>
<comment type="similarity">
    <text evidence="2">Belongs to the plant LTP family.</text>
</comment>
<proteinExistence type="inferred from homology"/>
<protein>
    <submittedName>
        <fullName evidence="13">Non-specific lipid transfer protein GPI-anchored 3-like</fullName>
    </submittedName>
</protein>
<keyword evidence="7" id="KW-0325">Glycoprotein</keyword>
<sequence>MASRTMLFFAFLILLMFSSVGFSQDLDAFFKGMESGKIPQCMQKILPCQPFIKLPENPSAMCCLPLKEMLVGDVQCLCSFFNDVDMLKALNVTQSQALKLPKACGAADVDISACGPPPTGSTDAPPPPPAKTADDSKANGSRRNNNPSKGIGYGFAAASSFVALLLSPLV</sequence>
<evidence type="ECO:0000256" key="9">
    <source>
        <dbReference type="SAM" id="MobiDB-lite"/>
    </source>
</evidence>
<feature type="chain" id="PRO_5044565744" evidence="10">
    <location>
        <begin position="24"/>
        <end position="170"/>
    </location>
</feature>
<dbReference type="AlphaFoldDB" id="A0A1S3CQ75"/>
<gene>
    <name evidence="13" type="primary">LOC103503471</name>
</gene>
<dbReference type="GeneID" id="103503471"/>
<dbReference type="KEGG" id="cmo:103503471"/>
<keyword evidence="4" id="KW-0472">Membrane</keyword>
<name>A0A1S3CQ75_CUCME</name>
<dbReference type="CDD" id="cd00010">
    <property type="entry name" value="AAI_LTSS"/>
    <property type="match status" value="1"/>
</dbReference>